<keyword evidence="3" id="KW-0540">Nuclease</keyword>
<sequence length="215" mass="23576">MSLLRFYFLLLTTATVCWAATLAWPRLNATDEPGLPSASALAAQVTVVPQRPATPGYEREHFGAGWADLEHCTAREDAILRQTSGPARLPGPGSPCKVDIGTFYDPYAHATAPIATQTIEVDHVFPLAAAWDLGAHSWDDATRQRFANDPRNLIATAKDLNRDKSDQLPSQWLPPSPRTQCWYARRVLAVAVDYGLAVPRADVATTRRICLLSAR</sequence>
<feature type="chain" id="PRO_5028825918" evidence="1">
    <location>
        <begin position="20"/>
        <end position="215"/>
    </location>
</feature>
<dbReference type="EMBL" id="CP059404">
    <property type="protein sequence ID" value="QNE89353.1"/>
    <property type="molecule type" value="Genomic_DNA"/>
</dbReference>
<feature type="domain" description="GmrSD restriction endonucleases C-terminal" evidence="2">
    <location>
        <begin position="117"/>
        <end position="198"/>
    </location>
</feature>
<keyword evidence="3" id="KW-0255">Endonuclease</keyword>
<gene>
    <name evidence="3" type="ORF">H0194_10000</name>
</gene>
<proteinExistence type="predicted"/>
<keyword evidence="1" id="KW-0732">Signal</keyword>
<accession>A0A7G7CP37</accession>
<protein>
    <submittedName>
        <fullName evidence="3">HNH endonuclease</fullName>
    </submittedName>
</protein>
<evidence type="ECO:0000313" key="4">
    <source>
        <dbReference type="Proteomes" id="UP000515743"/>
    </source>
</evidence>
<feature type="signal peptide" evidence="1">
    <location>
        <begin position="1"/>
        <end position="19"/>
    </location>
</feature>
<evidence type="ECO:0000313" key="3">
    <source>
        <dbReference type="EMBL" id="QNE89353.1"/>
    </source>
</evidence>
<dbReference type="Pfam" id="PF07510">
    <property type="entry name" value="GmrSD_C"/>
    <property type="match status" value="1"/>
</dbReference>
<reference evidence="3 4" key="1">
    <citation type="submission" date="2020-07" db="EMBL/GenBank/DDBJ databases">
        <title>Complete genome and description of Corynebacterium incognita strain Marseille-Q3630 sp. nov.</title>
        <authorList>
            <person name="Boxberger M."/>
        </authorList>
    </citation>
    <scope>NUCLEOTIDE SEQUENCE [LARGE SCALE GENOMIC DNA]</scope>
    <source>
        <strain evidence="3 4">Marseille-Q3630</strain>
    </source>
</reference>
<dbReference type="RefSeq" id="WP_185175728.1">
    <property type="nucleotide sequence ID" value="NZ_CP059404.1"/>
</dbReference>
<dbReference type="AlphaFoldDB" id="A0A7G7CP37"/>
<dbReference type="InterPro" id="IPR011089">
    <property type="entry name" value="GmrSD_C"/>
</dbReference>
<dbReference type="KEGG" id="cik:H0194_10000"/>
<dbReference type="GO" id="GO:0004519">
    <property type="term" value="F:endonuclease activity"/>
    <property type="evidence" value="ECO:0007669"/>
    <property type="project" value="UniProtKB-KW"/>
</dbReference>
<keyword evidence="4" id="KW-1185">Reference proteome</keyword>
<keyword evidence="3" id="KW-0378">Hydrolase</keyword>
<name>A0A7G7CP37_9CORY</name>
<evidence type="ECO:0000259" key="2">
    <source>
        <dbReference type="Pfam" id="PF07510"/>
    </source>
</evidence>
<dbReference type="Proteomes" id="UP000515743">
    <property type="component" value="Chromosome"/>
</dbReference>
<evidence type="ECO:0000256" key="1">
    <source>
        <dbReference type="SAM" id="SignalP"/>
    </source>
</evidence>
<organism evidence="3 4">
    <name type="scientific">Corynebacterium incognita</name>
    <dbReference type="NCBI Taxonomy" id="2754725"/>
    <lineage>
        <taxon>Bacteria</taxon>
        <taxon>Bacillati</taxon>
        <taxon>Actinomycetota</taxon>
        <taxon>Actinomycetes</taxon>
        <taxon>Mycobacteriales</taxon>
        <taxon>Corynebacteriaceae</taxon>
        <taxon>Corynebacterium</taxon>
    </lineage>
</organism>